<accession>A0AAQ3SNK8</accession>
<sequence length="182" mass="20407">MQVTNFYFSSIVGALQYLTITRPDLAYSVNKVCQYLHAPTGWAGCLDDRRSTGGFAIFFGPNLVTVSRSSTEAKYKAMASATAEVIWLQSLLKELGVDEDQKACLWCDNLGATYLSLSANPVFHARTKHIEIDYHFVRERVANKLMEVRPISSKDQIADGFTKALSTQKIEDFRCNLNLVKL</sequence>
<dbReference type="CDD" id="cd09272">
    <property type="entry name" value="RNase_HI_RT_Ty1"/>
    <property type="match status" value="1"/>
</dbReference>
<dbReference type="PANTHER" id="PTHR11439">
    <property type="entry name" value="GAG-POL-RELATED RETROTRANSPOSON"/>
    <property type="match status" value="1"/>
</dbReference>
<evidence type="ECO:0000313" key="2">
    <source>
        <dbReference type="Proteomes" id="UP001341281"/>
    </source>
</evidence>
<gene>
    <name evidence="1" type="ORF">U9M48_008219</name>
</gene>
<reference evidence="1 2" key="1">
    <citation type="submission" date="2024-02" db="EMBL/GenBank/DDBJ databases">
        <title>High-quality chromosome-scale genome assembly of Pensacola bahiagrass (Paspalum notatum Flugge var. saurae).</title>
        <authorList>
            <person name="Vega J.M."/>
            <person name="Podio M."/>
            <person name="Orjuela J."/>
            <person name="Siena L.A."/>
            <person name="Pessino S.C."/>
            <person name="Combes M.C."/>
            <person name="Mariac C."/>
            <person name="Albertini E."/>
            <person name="Pupilli F."/>
            <person name="Ortiz J.P.A."/>
            <person name="Leblanc O."/>
        </authorList>
    </citation>
    <scope>NUCLEOTIDE SEQUENCE [LARGE SCALE GENOMIC DNA]</scope>
    <source>
        <strain evidence="1">R1</strain>
        <tissue evidence="1">Leaf</tissue>
    </source>
</reference>
<name>A0AAQ3SNK8_PASNO</name>
<keyword evidence="2" id="KW-1185">Reference proteome</keyword>
<evidence type="ECO:0000313" key="1">
    <source>
        <dbReference type="EMBL" id="WVZ57884.1"/>
    </source>
</evidence>
<proteinExistence type="predicted"/>
<dbReference type="Proteomes" id="UP001341281">
    <property type="component" value="Chromosome 02"/>
</dbReference>
<dbReference type="PANTHER" id="PTHR11439:SF450">
    <property type="entry name" value="REVERSE TRANSCRIPTASE TY1_COPIA-TYPE DOMAIN-CONTAINING PROTEIN"/>
    <property type="match status" value="1"/>
</dbReference>
<protein>
    <recommendedName>
        <fullName evidence="3">Retrovirus-related Pol polyprotein from transposon TNT 1-94</fullName>
    </recommendedName>
</protein>
<evidence type="ECO:0008006" key="3">
    <source>
        <dbReference type="Google" id="ProtNLM"/>
    </source>
</evidence>
<organism evidence="1 2">
    <name type="scientific">Paspalum notatum var. saurae</name>
    <dbReference type="NCBI Taxonomy" id="547442"/>
    <lineage>
        <taxon>Eukaryota</taxon>
        <taxon>Viridiplantae</taxon>
        <taxon>Streptophyta</taxon>
        <taxon>Embryophyta</taxon>
        <taxon>Tracheophyta</taxon>
        <taxon>Spermatophyta</taxon>
        <taxon>Magnoliopsida</taxon>
        <taxon>Liliopsida</taxon>
        <taxon>Poales</taxon>
        <taxon>Poaceae</taxon>
        <taxon>PACMAD clade</taxon>
        <taxon>Panicoideae</taxon>
        <taxon>Andropogonodae</taxon>
        <taxon>Paspaleae</taxon>
        <taxon>Paspalinae</taxon>
        <taxon>Paspalum</taxon>
    </lineage>
</organism>
<dbReference type="AlphaFoldDB" id="A0AAQ3SNK8"/>
<dbReference type="EMBL" id="CP144746">
    <property type="protein sequence ID" value="WVZ57884.1"/>
    <property type="molecule type" value="Genomic_DNA"/>
</dbReference>